<dbReference type="OrthoDB" id="27031at2759"/>
<keyword evidence="2" id="KW-1017">Isopeptide bond</keyword>
<evidence type="ECO:0000256" key="5">
    <source>
        <dbReference type="ARBA" id="ARBA00093456"/>
    </source>
</evidence>
<dbReference type="GO" id="GO:0005634">
    <property type="term" value="C:nucleus"/>
    <property type="evidence" value="ECO:0007669"/>
    <property type="project" value="UniProtKB-SubCell"/>
</dbReference>
<gene>
    <name evidence="6" type="ORF">INT43_007798</name>
</gene>
<dbReference type="GO" id="GO:0000793">
    <property type="term" value="C:condensed chromosome"/>
    <property type="evidence" value="ECO:0007669"/>
    <property type="project" value="TreeGrafter"/>
</dbReference>
<sequence length="203" mass="23076">PLLRKDTLPVFYQALATEVVKAHRNFKENQESDDMCILQLSQIIECFEAMANYIRSKDNRALLSVVLKSSRLFIEQMTKRTISYLSSRFKTHRSAVVSILKRFQIGTKTLQIVCSHVKIVRDIQLSSYVPALKKALEIVIYQAKALLTDNNAPANAFYLGALKHRDITGAEVSSQVSLSNKSSCHITIVLIYHVYRWKDTNGI</sequence>
<keyword evidence="4" id="KW-0539">Nucleus</keyword>
<evidence type="ECO:0000256" key="3">
    <source>
        <dbReference type="ARBA" id="ARBA00022843"/>
    </source>
</evidence>
<evidence type="ECO:0000256" key="2">
    <source>
        <dbReference type="ARBA" id="ARBA00022499"/>
    </source>
</evidence>
<comment type="subcellular location">
    <subcellularLocation>
        <location evidence="1">Nucleus</location>
    </subcellularLocation>
</comment>
<dbReference type="Pfam" id="PF14631">
    <property type="entry name" value="FancD2"/>
    <property type="match status" value="1"/>
</dbReference>
<keyword evidence="3" id="KW-0832">Ubl conjugation</keyword>
<name>A0A8H7U9C2_MORIS</name>
<feature type="non-terminal residue" evidence="6">
    <location>
        <position position="1"/>
    </location>
</feature>
<protein>
    <submittedName>
        <fullName evidence="6">Uncharacterized protein</fullName>
    </submittedName>
</protein>
<evidence type="ECO:0000313" key="7">
    <source>
        <dbReference type="Proteomes" id="UP000654370"/>
    </source>
</evidence>
<dbReference type="PANTHER" id="PTHR32086:SF0">
    <property type="entry name" value="FANCONI ANEMIA GROUP D2 PROTEIN"/>
    <property type="match status" value="1"/>
</dbReference>
<accession>A0A8H7U9C2</accession>
<organism evidence="6 7">
    <name type="scientific">Mortierella isabellina</name>
    <name type="common">Filamentous fungus</name>
    <name type="synonym">Umbelopsis isabellina</name>
    <dbReference type="NCBI Taxonomy" id="91625"/>
    <lineage>
        <taxon>Eukaryota</taxon>
        <taxon>Fungi</taxon>
        <taxon>Fungi incertae sedis</taxon>
        <taxon>Mucoromycota</taxon>
        <taxon>Mucoromycotina</taxon>
        <taxon>Umbelopsidomycetes</taxon>
        <taxon>Umbelopsidales</taxon>
        <taxon>Umbelopsidaceae</taxon>
        <taxon>Umbelopsis</taxon>
    </lineage>
</organism>
<dbReference type="GO" id="GO:1990918">
    <property type="term" value="P:double-strand break repair involved in meiotic recombination"/>
    <property type="evidence" value="ECO:0007669"/>
    <property type="project" value="TreeGrafter"/>
</dbReference>
<evidence type="ECO:0000313" key="6">
    <source>
        <dbReference type="EMBL" id="KAG2177141.1"/>
    </source>
</evidence>
<dbReference type="GO" id="GO:0031573">
    <property type="term" value="P:mitotic intra-S DNA damage checkpoint signaling"/>
    <property type="evidence" value="ECO:0007669"/>
    <property type="project" value="TreeGrafter"/>
</dbReference>
<comment type="similarity">
    <text evidence="5">Belongs to the Fanconi anemia protein FANCD2 family.</text>
</comment>
<dbReference type="AlphaFoldDB" id="A0A8H7U9C2"/>
<dbReference type="PANTHER" id="PTHR32086">
    <property type="entry name" value="FANCONI ANEMIA GROUP D2 PROTEIN"/>
    <property type="match status" value="1"/>
</dbReference>
<dbReference type="GO" id="GO:0070182">
    <property type="term" value="F:DNA polymerase binding"/>
    <property type="evidence" value="ECO:0007669"/>
    <property type="project" value="TreeGrafter"/>
</dbReference>
<keyword evidence="7" id="KW-1185">Reference proteome</keyword>
<dbReference type="GO" id="GO:0036297">
    <property type="term" value="P:interstrand cross-link repair"/>
    <property type="evidence" value="ECO:0007669"/>
    <property type="project" value="TreeGrafter"/>
</dbReference>
<evidence type="ECO:0000256" key="4">
    <source>
        <dbReference type="ARBA" id="ARBA00023242"/>
    </source>
</evidence>
<comment type="caution">
    <text evidence="6">The sequence shown here is derived from an EMBL/GenBank/DDBJ whole genome shotgun (WGS) entry which is preliminary data.</text>
</comment>
<dbReference type="Proteomes" id="UP000654370">
    <property type="component" value="Unassembled WGS sequence"/>
</dbReference>
<dbReference type="EMBL" id="JAEPQZ010000009">
    <property type="protein sequence ID" value="KAG2177141.1"/>
    <property type="molecule type" value="Genomic_DNA"/>
</dbReference>
<reference evidence="6" key="1">
    <citation type="submission" date="2020-12" db="EMBL/GenBank/DDBJ databases">
        <title>Metabolic potential, ecology and presence of endohyphal bacteria is reflected in genomic diversity of Mucoromycotina.</title>
        <authorList>
            <person name="Muszewska A."/>
            <person name="Okrasinska A."/>
            <person name="Steczkiewicz K."/>
            <person name="Drgas O."/>
            <person name="Orlowska M."/>
            <person name="Perlinska-Lenart U."/>
            <person name="Aleksandrzak-Piekarczyk T."/>
            <person name="Szatraj K."/>
            <person name="Zielenkiewicz U."/>
            <person name="Pilsyk S."/>
            <person name="Malc E."/>
            <person name="Mieczkowski P."/>
            <person name="Kruszewska J.S."/>
            <person name="Biernat P."/>
            <person name="Pawlowska J."/>
        </authorList>
    </citation>
    <scope>NUCLEOTIDE SEQUENCE</scope>
    <source>
        <strain evidence="6">WA0000067209</strain>
    </source>
</reference>
<dbReference type="InterPro" id="IPR029448">
    <property type="entry name" value="FANCD2"/>
</dbReference>
<dbReference type="GO" id="GO:0007129">
    <property type="term" value="P:homologous chromosome pairing at meiosis"/>
    <property type="evidence" value="ECO:0007669"/>
    <property type="project" value="TreeGrafter"/>
</dbReference>
<evidence type="ECO:0000256" key="1">
    <source>
        <dbReference type="ARBA" id="ARBA00004123"/>
    </source>
</evidence>
<proteinExistence type="inferred from homology"/>